<dbReference type="RefSeq" id="WP_039608343.1">
    <property type="nucleotide sequence ID" value="NZ_JWIC01000004.1"/>
</dbReference>
<feature type="domain" description="HD-GYP" evidence="1">
    <location>
        <begin position="160"/>
        <end position="355"/>
    </location>
</feature>
<dbReference type="OrthoDB" id="9764808at2"/>
<dbReference type="PANTHER" id="PTHR43155:SF2">
    <property type="entry name" value="CYCLIC DI-GMP PHOSPHODIESTERASE PA4108"/>
    <property type="match status" value="1"/>
</dbReference>
<dbReference type="SMART" id="SM00471">
    <property type="entry name" value="HDc"/>
    <property type="match status" value="1"/>
</dbReference>
<dbReference type="InterPro" id="IPR037522">
    <property type="entry name" value="HD_GYP_dom"/>
</dbReference>
<proteinExistence type="predicted"/>
<dbReference type="CDD" id="cd00077">
    <property type="entry name" value="HDc"/>
    <property type="match status" value="1"/>
</dbReference>
<dbReference type="Proteomes" id="UP000031327">
    <property type="component" value="Unassembled WGS sequence"/>
</dbReference>
<evidence type="ECO:0000313" key="2">
    <source>
        <dbReference type="EMBL" id="KID58047.1"/>
    </source>
</evidence>
<dbReference type="PANTHER" id="PTHR43155">
    <property type="entry name" value="CYCLIC DI-GMP PHOSPHODIESTERASE PA4108-RELATED"/>
    <property type="match status" value="1"/>
</dbReference>
<dbReference type="Gene3D" id="1.10.3210.10">
    <property type="entry name" value="Hypothetical protein af1432"/>
    <property type="match status" value="1"/>
</dbReference>
<dbReference type="Pfam" id="PF13487">
    <property type="entry name" value="HD_5"/>
    <property type="match status" value="1"/>
</dbReference>
<dbReference type="Pfam" id="PF11871">
    <property type="entry name" value="DUF3391"/>
    <property type="match status" value="1"/>
</dbReference>
<protein>
    <submittedName>
        <fullName evidence="2">Phosphodiesterase</fullName>
    </submittedName>
</protein>
<dbReference type="GO" id="GO:0008081">
    <property type="term" value="F:phosphoric diester hydrolase activity"/>
    <property type="evidence" value="ECO:0007669"/>
    <property type="project" value="UniProtKB-ARBA"/>
</dbReference>
<dbReference type="SUPFAM" id="SSF109604">
    <property type="entry name" value="HD-domain/PDEase-like"/>
    <property type="match status" value="1"/>
</dbReference>
<reference evidence="2 3" key="1">
    <citation type="submission" date="2014-12" db="EMBL/GenBank/DDBJ databases">
        <title>Draft Genome Sequence of Pseudoalteromonas luteoviolacea HI1.</title>
        <authorList>
            <person name="Asahina A.Y."/>
            <person name="Hadfield M.G."/>
        </authorList>
    </citation>
    <scope>NUCLEOTIDE SEQUENCE [LARGE SCALE GENOMIC DNA]</scope>
    <source>
        <strain evidence="2 3">HI1</strain>
    </source>
</reference>
<sequence>MHATIPISELVPGMFVDSVHKLRSDADIKLKSRGMVRNSAIITQLEADGVLELNIDITQSQVPVPERFIKTDAANSTITHSVQRASSSQAETPDTEIEQDTDALLTSVGTNPLPTAEVFSEALNQFEMQNKKLQLIYGNILGGEALQMHLVNDISKEIVSSVTQNSNVMAILTRLKDKRGFSWRHMINCTILMTIFAKYLGLKPHVVEQMAMAAMLHDIGRSKVPQSIQEKTTPLSDNETRYMQRHVAYSVAMVKEEKGITPLMIDMIVNHHERLDGSGFPRGLEQDKLSKAARVMAIVDTYATLTTDQPAMKAIEPVHALRFLLSNKDQFDAVLVQKFIKCIGIHPVGTLVKLTNDRLGLVMAGNEGSPTSPIVRVFYNVKHMHQITLKDVDLSATNDIKIVSNVRPIDYQINLSRLLQENLLV</sequence>
<dbReference type="AlphaFoldDB" id="A0A0C1QSS8"/>
<dbReference type="PROSITE" id="PS51832">
    <property type="entry name" value="HD_GYP"/>
    <property type="match status" value="1"/>
</dbReference>
<comment type="caution">
    <text evidence="2">The sequence shown here is derived from an EMBL/GenBank/DDBJ whole genome shotgun (WGS) entry which is preliminary data.</text>
</comment>
<evidence type="ECO:0000313" key="3">
    <source>
        <dbReference type="Proteomes" id="UP000031327"/>
    </source>
</evidence>
<dbReference type="EMBL" id="JWIC01000004">
    <property type="protein sequence ID" value="KID58047.1"/>
    <property type="molecule type" value="Genomic_DNA"/>
</dbReference>
<accession>A0A0C1QSS8</accession>
<organism evidence="2 3">
    <name type="scientific">Pseudoalteromonas luteoviolacea</name>
    <dbReference type="NCBI Taxonomy" id="43657"/>
    <lineage>
        <taxon>Bacteria</taxon>
        <taxon>Pseudomonadati</taxon>
        <taxon>Pseudomonadota</taxon>
        <taxon>Gammaproteobacteria</taxon>
        <taxon>Alteromonadales</taxon>
        <taxon>Pseudoalteromonadaceae</taxon>
        <taxon>Pseudoalteromonas</taxon>
    </lineage>
</organism>
<gene>
    <name evidence="2" type="ORF">JF50_04730</name>
</gene>
<name>A0A0C1QSS8_9GAMM</name>
<dbReference type="InterPro" id="IPR003607">
    <property type="entry name" value="HD/PDEase_dom"/>
</dbReference>
<dbReference type="InterPro" id="IPR021812">
    <property type="entry name" value="DUF3391"/>
</dbReference>
<evidence type="ECO:0000259" key="1">
    <source>
        <dbReference type="PROSITE" id="PS51832"/>
    </source>
</evidence>